<dbReference type="Pfam" id="PF03372">
    <property type="entry name" value="Exo_endo_phos"/>
    <property type="match status" value="1"/>
</dbReference>
<dbReference type="KEGG" id="nli:G3M70_01595"/>
<dbReference type="GO" id="GO:0008311">
    <property type="term" value="F:double-stranded DNA 3'-5' DNA exonuclease activity"/>
    <property type="evidence" value="ECO:0007669"/>
    <property type="project" value="UniProtKB-EC"/>
</dbReference>
<keyword evidence="5 7" id="KW-0460">Magnesium</keyword>
<comment type="cofactor">
    <cofactor evidence="7">
        <name>Mg(2+)</name>
        <dbReference type="ChEBI" id="CHEBI:18420"/>
    </cofactor>
    <cofactor evidence="7">
        <name>Mn(2+)</name>
        <dbReference type="ChEBI" id="CHEBI:29035"/>
    </cofactor>
    <text evidence="7">Probably binds two magnesium or manganese ions per subunit.</text>
</comment>
<dbReference type="Proteomes" id="UP000594688">
    <property type="component" value="Chromosome"/>
</dbReference>
<keyword evidence="3 7" id="KW-0479">Metal-binding</keyword>
<comment type="similarity">
    <text evidence="2">Belongs to the DNA repair enzymes AP/ExoA family.</text>
</comment>
<evidence type="ECO:0000256" key="3">
    <source>
        <dbReference type="ARBA" id="ARBA00022723"/>
    </source>
</evidence>
<sequence length="254" mass="29466">MLLYSWNINGIRAATKKGFADWVKKESPDIVCLQEVKAEVNQVPKEVLEIEGYQMDWNPAQRKGYSGVATFTKKKPKAVHHGMGIERFDSEGRILRHEFAKFDLFNVYFPNGTSGPERLQYKMEFYDAFLQHCEDLRSEGKNLVICGDVNTAHQAIDLKNPKQNEKNSGFLPEERAWVDKFLSHGYIDTFRQLHPDESDHYSWWTYRANARARNIGWRIDYFFVTPDLVKQVQDAFISPEVMGSDHCPIGLKLK</sequence>
<dbReference type="GO" id="GO:0003906">
    <property type="term" value="F:DNA-(apurinic or apyrimidinic site) endonuclease activity"/>
    <property type="evidence" value="ECO:0007669"/>
    <property type="project" value="TreeGrafter"/>
</dbReference>
<evidence type="ECO:0000313" key="11">
    <source>
        <dbReference type="Proteomes" id="UP000594688"/>
    </source>
</evidence>
<keyword evidence="7" id="KW-0464">Manganese</keyword>
<feature type="binding site" evidence="7">
    <location>
        <position position="150"/>
    </location>
    <ligand>
        <name>Mg(2+)</name>
        <dbReference type="ChEBI" id="CHEBI:18420"/>
        <label>1</label>
    </ligand>
</feature>
<protein>
    <submittedName>
        <fullName evidence="10">Exodeoxyribonuclease III</fullName>
        <ecNumber evidence="10">3.1.11.2</ecNumber>
    </submittedName>
</protein>
<feature type="binding site" evidence="7">
    <location>
        <position position="246"/>
    </location>
    <ligand>
        <name>Mg(2+)</name>
        <dbReference type="ChEBI" id="CHEBI:18420"/>
        <label>1</label>
    </ligand>
</feature>
<dbReference type="PANTHER" id="PTHR22748:SF6">
    <property type="entry name" value="DNA-(APURINIC OR APYRIMIDINIC SITE) ENDONUCLEASE"/>
    <property type="match status" value="1"/>
</dbReference>
<evidence type="ECO:0000256" key="5">
    <source>
        <dbReference type="ARBA" id="ARBA00022842"/>
    </source>
</evidence>
<organism evidence="10 11">
    <name type="scientific">Candidatus Nitronauta litoralis</name>
    <dbReference type="NCBI Taxonomy" id="2705533"/>
    <lineage>
        <taxon>Bacteria</taxon>
        <taxon>Pseudomonadati</taxon>
        <taxon>Nitrospinota/Tectimicrobiota group</taxon>
        <taxon>Nitrospinota</taxon>
        <taxon>Nitrospinia</taxon>
        <taxon>Nitrospinales</taxon>
        <taxon>Nitrospinaceae</taxon>
        <taxon>Candidatus Nitronauta</taxon>
    </lineage>
</organism>
<feature type="binding site" evidence="7">
    <location>
        <position position="7"/>
    </location>
    <ligand>
        <name>Mg(2+)</name>
        <dbReference type="ChEBI" id="CHEBI:18420"/>
        <label>1</label>
    </ligand>
</feature>
<evidence type="ECO:0000256" key="6">
    <source>
        <dbReference type="PIRSR" id="PIRSR604808-1"/>
    </source>
</evidence>
<dbReference type="InterPro" id="IPR005135">
    <property type="entry name" value="Endo/exonuclease/phosphatase"/>
</dbReference>
<dbReference type="InterPro" id="IPR036691">
    <property type="entry name" value="Endo/exonu/phosph_ase_sf"/>
</dbReference>
<comment type="cofactor">
    <cofactor evidence="1">
        <name>Mn(2+)</name>
        <dbReference type="ChEBI" id="CHEBI:29035"/>
    </cofactor>
</comment>
<feature type="domain" description="Endonuclease/exonuclease/phosphatase" evidence="9">
    <location>
        <begin position="5"/>
        <end position="246"/>
    </location>
</feature>
<dbReference type="GO" id="GO:0008081">
    <property type="term" value="F:phosphoric diester hydrolase activity"/>
    <property type="evidence" value="ECO:0007669"/>
    <property type="project" value="TreeGrafter"/>
</dbReference>
<dbReference type="AlphaFoldDB" id="A0A7T0FYV7"/>
<dbReference type="GO" id="GO:0006284">
    <property type="term" value="P:base-excision repair"/>
    <property type="evidence" value="ECO:0007669"/>
    <property type="project" value="TreeGrafter"/>
</dbReference>
<dbReference type="GO" id="GO:0003677">
    <property type="term" value="F:DNA binding"/>
    <property type="evidence" value="ECO:0007669"/>
    <property type="project" value="InterPro"/>
</dbReference>
<dbReference type="SUPFAM" id="SSF56219">
    <property type="entry name" value="DNase I-like"/>
    <property type="match status" value="1"/>
</dbReference>
<evidence type="ECO:0000256" key="8">
    <source>
        <dbReference type="PIRSR" id="PIRSR604808-3"/>
    </source>
</evidence>
<accession>A0A7T0FYV7</accession>
<gene>
    <name evidence="10" type="primary">xth</name>
    <name evidence="10" type="ORF">G3M70_01595</name>
</gene>
<dbReference type="InterPro" id="IPR004808">
    <property type="entry name" value="AP_endonuc_1"/>
</dbReference>
<dbReference type="GO" id="GO:0046872">
    <property type="term" value="F:metal ion binding"/>
    <property type="evidence" value="ECO:0007669"/>
    <property type="project" value="UniProtKB-KW"/>
</dbReference>
<dbReference type="NCBIfam" id="TIGR00195">
    <property type="entry name" value="exoDNase_III"/>
    <property type="match status" value="1"/>
</dbReference>
<feature type="active site" description="Proton donor/acceptor" evidence="6">
    <location>
        <position position="148"/>
    </location>
</feature>
<proteinExistence type="inferred from homology"/>
<evidence type="ECO:0000256" key="2">
    <source>
        <dbReference type="ARBA" id="ARBA00007092"/>
    </source>
</evidence>
<feature type="active site" description="Proton acceptor" evidence="6">
    <location>
        <position position="246"/>
    </location>
</feature>
<dbReference type="FunFam" id="3.60.10.10:FF:000026">
    <property type="entry name" value="Exodeoxyribonuclease III"/>
    <property type="match status" value="1"/>
</dbReference>
<name>A0A7T0FYV7_9BACT</name>
<dbReference type="PROSITE" id="PS51435">
    <property type="entry name" value="AP_NUCLEASE_F1_4"/>
    <property type="match status" value="1"/>
</dbReference>
<evidence type="ECO:0000313" key="10">
    <source>
        <dbReference type="EMBL" id="QPJ60649.1"/>
    </source>
</evidence>
<feature type="active site" evidence="6">
    <location>
        <position position="108"/>
    </location>
</feature>
<dbReference type="PROSITE" id="PS00726">
    <property type="entry name" value="AP_NUCLEASE_F1_1"/>
    <property type="match status" value="1"/>
</dbReference>
<evidence type="ECO:0000256" key="1">
    <source>
        <dbReference type="ARBA" id="ARBA00001936"/>
    </source>
</evidence>
<evidence type="ECO:0000256" key="4">
    <source>
        <dbReference type="ARBA" id="ARBA00022801"/>
    </source>
</evidence>
<evidence type="ECO:0000256" key="7">
    <source>
        <dbReference type="PIRSR" id="PIRSR604808-2"/>
    </source>
</evidence>
<feature type="binding site" evidence="7">
    <location>
        <position position="148"/>
    </location>
    <ligand>
        <name>Mg(2+)</name>
        <dbReference type="ChEBI" id="CHEBI:18420"/>
        <label>1</label>
    </ligand>
</feature>
<dbReference type="Gene3D" id="3.60.10.10">
    <property type="entry name" value="Endonuclease/exonuclease/phosphatase"/>
    <property type="match status" value="1"/>
</dbReference>
<dbReference type="PROSITE" id="PS00727">
    <property type="entry name" value="AP_NUCLEASE_F1_2"/>
    <property type="match status" value="1"/>
</dbReference>
<feature type="binding site" evidence="7">
    <location>
        <position position="35"/>
    </location>
    <ligand>
        <name>Mg(2+)</name>
        <dbReference type="ChEBI" id="CHEBI:18420"/>
        <label>1</label>
    </ligand>
</feature>
<feature type="site" description="Important for catalytic activity" evidence="8">
    <location>
        <position position="220"/>
    </location>
</feature>
<feature type="binding site" evidence="7">
    <location>
        <position position="245"/>
    </location>
    <ligand>
        <name>Mg(2+)</name>
        <dbReference type="ChEBI" id="CHEBI:18420"/>
        <label>1</label>
    </ligand>
</feature>
<dbReference type="PANTHER" id="PTHR22748">
    <property type="entry name" value="AP ENDONUCLEASE"/>
    <property type="match status" value="1"/>
</dbReference>
<dbReference type="EC" id="3.1.11.2" evidence="10"/>
<feature type="site" description="Interaction with DNA substrate" evidence="8">
    <location>
        <position position="246"/>
    </location>
</feature>
<dbReference type="NCBIfam" id="TIGR00633">
    <property type="entry name" value="xth"/>
    <property type="match status" value="1"/>
</dbReference>
<keyword evidence="4 10" id="KW-0378">Hydrolase</keyword>
<dbReference type="CDD" id="cd09085">
    <property type="entry name" value="Mth212-like_AP-endo"/>
    <property type="match status" value="1"/>
</dbReference>
<evidence type="ECO:0000259" key="9">
    <source>
        <dbReference type="Pfam" id="PF03372"/>
    </source>
</evidence>
<feature type="site" description="Transition state stabilizer" evidence="8">
    <location>
        <position position="150"/>
    </location>
</feature>
<dbReference type="InterPro" id="IPR020848">
    <property type="entry name" value="AP_endonuclease_F1_CS"/>
</dbReference>
<dbReference type="EMBL" id="CP048685">
    <property type="protein sequence ID" value="QPJ60649.1"/>
    <property type="molecule type" value="Genomic_DNA"/>
</dbReference>
<reference evidence="10 11" key="1">
    <citation type="submission" date="2020-02" db="EMBL/GenBank/DDBJ databases">
        <title>Genomic and physiological characterization of two novel Nitrospinaceae genera.</title>
        <authorList>
            <person name="Mueller A.J."/>
            <person name="Jung M.-Y."/>
            <person name="Strachan C.R."/>
            <person name="Herbold C.W."/>
            <person name="Kirkegaard R.H."/>
            <person name="Daims H."/>
        </authorList>
    </citation>
    <scope>NUCLEOTIDE SEQUENCE [LARGE SCALE GENOMIC DNA]</scope>
    <source>
        <strain evidence="10">EB</strain>
    </source>
</reference>
<dbReference type="InterPro" id="IPR020847">
    <property type="entry name" value="AP_endonuclease_F1_BS"/>
</dbReference>